<dbReference type="Gene3D" id="2.60.40.4270">
    <property type="entry name" value="Listeria-Bacteroides repeat domain"/>
    <property type="match status" value="1"/>
</dbReference>
<comment type="caution">
    <text evidence="4">The sequence shown here is derived from an EMBL/GenBank/DDBJ whole genome shotgun (WGS) entry which is preliminary data.</text>
</comment>
<dbReference type="AlphaFoldDB" id="A0A9D1AB04"/>
<accession>A0A9D1AB04</accession>
<evidence type="ECO:0000259" key="3">
    <source>
        <dbReference type="PROSITE" id="PS51272"/>
    </source>
</evidence>
<dbReference type="Proteomes" id="UP000824258">
    <property type="component" value="Unassembled WGS sequence"/>
</dbReference>
<feature type="non-terminal residue" evidence="4">
    <location>
        <position position="1"/>
    </location>
</feature>
<name>A0A9D1AB04_9FIRM</name>
<dbReference type="InterPro" id="IPR001119">
    <property type="entry name" value="SLH_dom"/>
</dbReference>
<dbReference type="Pfam" id="PF09479">
    <property type="entry name" value="Flg_new"/>
    <property type="match status" value="1"/>
</dbReference>
<dbReference type="Gene3D" id="1.20.1270.90">
    <property type="entry name" value="AF1782-like"/>
    <property type="match status" value="1"/>
</dbReference>
<protein>
    <submittedName>
        <fullName evidence="4">S-layer homology domain-containing protein</fullName>
    </submittedName>
</protein>
<feature type="domain" description="SLH" evidence="3">
    <location>
        <begin position="175"/>
        <end position="238"/>
    </location>
</feature>
<proteinExistence type="predicted"/>
<dbReference type="Pfam" id="PF00395">
    <property type="entry name" value="SLH"/>
    <property type="match status" value="3"/>
</dbReference>
<dbReference type="InterPro" id="IPR013378">
    <property type="entry name" value="InlB-like_B-rpt"/>
</dbReference>
<dbReference type="InterPro" id="IPR042229">
    <property type="entry name" value="Listeria/Bacterioides_rpt_sf"/>
</dbReference>
<reference evidence="4" key="2">
    <citation type="journal article" date="2021" name="PeerJ">
        <title>Extensive microbial diversity within the chicken gut microbiome revealed by metagenomics and culture.</title>
        <authorList>
            <person name="Gilroy R."/>
            <person name="Ravi A."/>
            <person name="Getino M."/>
            <person name="Pursley I."/>
            <person name="Horton D.L."/>
            <person name="Alikhan N.F."/>
            <person name="Baker D."/>
            <person name="Gharbi K."/>
            <person name="Hall N."/>
            <person name="Watson M."/>
            <person name="Adriaenssens E.M."/>
            <person name="Foster-Nyarko E."/>
            <person name="Jarju S."/>
            <person name="Secka A."/>
            <person name="Antonio M."/>
            <person name="Oren A."/>
            <person name="Chaudhuri R.R."/>
            <person name="La Ragione R."/>
            <person name="Hildebrand F."/>
            <person name="Pallen M.J."/>
        </authorList>
    </citation>
    <scope>NUCLEOTIDE SEQUENCE</scope>
    <source>
        <strain evidence="4">ChiHjej9B8-7071</strain>
    </source>
</reference>
<dbReference type="GO" id="GO:0030313">
    <property type="term" value="C:cell envelope"/>
    <property type="evidence" value="ECO:0007669"/>
    <property type="project" value="UniProtKB-SubCell"/>
</dbReference>
<dbReference type="NCBIfam" id="TIGR02543">
    <property type="entry name" value="List_Bact_rpt"/>
    <property type="match status" value="1"/>
</dbReference>
<reference evidence="4" key="1">
    <citation type="submission" date="2020-10" db="EMBL/GenBank/DDBJ databases">
        <authorList>
            <person name="Gilroy R."/>
        </authorList>
    </citation>
    <scope>NUCLEOTIDE SEQUENCE</scope>
    <source>
        <strain evidence="4">ChiHjej9B8-7071</strain>
    </source>
</reference>
<comment type="subcellular location">
    <subcellularLocation>
        <location evidence="1">Cell envelope</location>
    </subcellularLocation>
</comment>
<feature type="domain" description="SLH" evidence="3">
    <location>
        <begin position="115"/>
        <end position="174"/>
    </location>
</feature>
<gene>
    <name evidence="4" type="ORF">IAA70_08115</name>
</gene>
<evidence type="ECO:0000256" key="1">
    <source>
        <dbReference type="ARBA" id="ARBA00004196"/>
    </source>
</evidence>
<dbReference type="EMBL" id="DVGD01000268">
    <property type="protein sequence ID" value="HIR10355.1"/>
    <property type="molecule type" value="Genomic_DNA"/>
</dbReference>
<dbReference type="PANTHER" id="PTHR43308:SF5">
    <property type="entry name" value="S-LAYER PROTEIN _ PEPTIDOGLYCAN ENDO-BETA-N-ACETYLGLUCOSAMINIDASE"/>
    <property type="match status" value="1"/>
</dbReference>
<organism evidence="4 5">
    <name type="scientific">Candidatus Avoscillospira stercoripullorum</name>
    <dbReference type="NCBI Taxonomy" id="2840709"/>
    <lineage>
        <taxon>Bacteria</taxon>
        <taxon>Bacillati</taxon>
        <taxon>Bacillota</taxon>
        <taxon>Clostridia</taxon>
        <taxon>Eubacteriales</taxon>
        <taxon>Oscillospiraceae</taxon>
        <taxon>Oscillospiraceae incertae sedis</taxon>
        <taxon>Candidatus Avoscillospira</taxon>
    </lineage>
</organism>
<dbReference type="PROSITE" id="PS51272">
    <property type="entry name" value="SLH"/>
    <property type="match status" value="3"/>
</dbReference>
<evidence type="ECO:0000313" key="5">
    <source>
        <dbReference type="Proteomes" id="UP000824258"/>
    </source>
</evidence>
<keyword evidence="2" id="KW-0677">Repeat</keyword>
<evidence type="ECO:0000256" key="2">
    <source>
        <dbReference type="ARBA" id="ARBA00022737"/>
    </source>
</evidence>
<evidence type="ECO:0000313" key="4">
    <source>
        <dbReference type="EMBL" id="HIR10355.1"/>
    </source>
</evidence>
<sequence>VEEAEALVEDADNATDAAIDAMVQKLTAAVENLERKPVPSRPGTSKYTLRFVTNGGSTLEAITAIKGTTIKLKDYMPTREGYTFAGWYLDADLTEKVTEVTLNSSISIYAKWTKNGMPFTDIKVGSWYYDAVTFVYENGLMQGTSATRFSPDSSLTRAMLAQILYNRAGKPTVKDKSAFTDVANDAWYADAVIWAYGEGIVSGVGGGKFAPDASITREQLAAMLYRAAGSPEVQETTLTFNDASKVSSYAKSAICWAVEEGIVTGKGGNRLDPTGTATRAEVAQMLARFEQS</sequence>
<feature type="domain" description="SLH" evidence="3">
    <location>
        <begin position="240"/>
        <end position="292"/>
    </location>
</feature>
<dbReference type="PANTHER" id="PTHR43308">
    <property type="entry name" value="OUTER MEMBRANE PROTEIN ALPHA-RELATED"/>
    <property type="match status" value="1"/>
</dbReference>
<dbReference type="InterPro" id="IPR051465">
    <property type="entry name" value="Cell_Envelope_Struct_Comp"/>
</dbReference>